<feature type="domain" description="Winged helix-turn-helix" evidence="2">
    <location>
        <begin position="271"/>
        <end position="339"/>
    </location>
</feature>
<proteinExistence type="predicted"/>
<dbReference type="Gene3D" id="1.25.40.10">
    <property type="entry name" value="Tetratricopeptide repeat domain"/>
    <property type="match status" value="1"/>
</dbReference>
<dbReference type="PRINTS" id="PR00364">
    <property type="entry name" value="DISEASERSIST"/>
</dbReference>
<dbReference type="Proteomes" id="UP001285263">
    <property type="component" value="Unassembled WGS sequence"/>
</dbReference>
<keyword evidence="4" id="KW-1185">Reference proteome</keyword>
<dbReference type="Gene3D" id="3.40.50.300">
    <property type="entry name" value="P-loop containing nucleotide triphosphate hydrolases"/>
    <property type="match status" value="1"/>
</dbReference>
<protein>
    <submittedName>
        <fullName evidence="3">AAA family ATPase</fullName>
    </submittedName>
</protein>
<feature type="domain" description="NB-ARC" evidence="1">
    <location>
        <begin position="29"/>
        <end position="112"/>
    </location>
</feature>
<evidence type="ECO:0000259" key="2">
    <source>
        <dbReference type="Pfam" id="PF25872"/>
    </source>
</evidence>
<evidence type="ECO:0000259" key="1">
    <source>
        <dbReference type="Pfam" id="PF00931"/>
    </source>
</evidence>
<dbReference type="SUPFAM" id="SSF52540">
    <property type="entry name" value="P-loop containing nucleoside triphosphate hydrolases"/>
    <property type="match status" value="1"/>
</dbReference>
<evidence type="ECO:0000313" key="4">
    <source>
        <dbReference type="Proteomes" id="UP001285263"/>
    </source>
</evidence>
<dbReference type="Pfam" id="PF25872">
    <property type="entry name" value="HTH_77"/>
    <property type="match status" value="1"/>
</dbReference>
<reference evidence="3 4" key="1">
    <citation type="submission" date="2023-11" db="EMBL/GenBank/DDBJ databases">
        <title>Paucibacter sp. nov., isolated from fresh soil in Korea.</title>
        <authorList>
            <person name="Le N.T.T."/>
        </authorList>
    </citation>
    <scope>NUCLEOTIDE SEQUENCE [LARGE SCALE GENOMIC DNA]</scope>
    <source>
        <strain evidence="3 4">R3-3</strain>
    </source>
</reference>
<dbReference type="InterPro" id="IPR002182">
    <property type="entry name" value="NB-ARC"/>
</dbReference>
<dbReference type="Pfam" id="PF00931">
    <property type="entry name" value="NB-ARC"/>
    <property type="match status" value="1"/>
</dbReference>
<dbReference type="InterPro" id="IPR058852">
    <property type="entry name" value="HTH_77"/>
</dbReference>
<evidence type="ECO:0000313" key="3">
    <source>
        <dbReference type="EMBL" id="MDY0746354.1"/>
    </source>
</evidence>
<dbReference type="RefSeq" id="WP_320424257.1">
    <property type="nucleotide sequence ID" value="NZ_JAXCLA010000005.1"/>
</dbReference>
<dbReference type="PANTHER" id="PTHR47691">
    <property type="entry name" value="REGULATOR-RELATED"/>
    <property type="match status" value="1"/>
</dbReference>
<dbReference type="EMBL" id="JAXCLA010000005">
    <property type="protein sequence ID" value="MDY0746354.1"/>
    <property type="molecule type" value="Genomic_DNA"/>
</dbReference>
<dbReference type="InterPro" id="IPR011990">
    <property type="entry name" value="TPR-like_helical_dom_sf"/>
</dbReference>
<name>A0ABU5DM67_9BURK</name>
<gene>
    <name evidence="3" type="ORF">SNE35_17715</name>
</gene>
<organism evidence="3 4">
    <name type="scientific">Roseateles agri</name>
    <dbReference type="NCBI Taxonomy" id="3098619"/>
    <lineage>
        <taxon>Bacteria</taxon>
        <taxon>Pseudomonadati</taxon>
        <taxon>Pseudomonadota</taxon>
        <taxon>Betaproteobacteria</taxon>
        <taxon>Burkholderiales</taxon>
        <taxon>Sphaerotilaceae</taxon>
        <taxon>Roseateles</taxon>
    </lineage>
</organism>
<accession>A0ABU5DM67</accession>
<sequence length="799" mass="86300">MNSGGALPGLPTHFVGRDEQVALVEAKFRQGRLVSVVGSGGLGKTTLAVAVARRMAPGQSDGVCFVDLASLSDSEHLPARLAAALGIEAAAERMTGAVLQHLRGRRLLLVLDSCETVIEAAARLAEEILSAAPAVLLLATSREPLQTAGEWVHRLAPLGCPPLQRAFPSWLAMSYPAVQLFLRIAQDRRGLLAPSPADVERVAAVCCQLEGGPLAIALVASQVGPLGLDGVAAQMGSGLLTLSSPEGDGPPRHRTLEDVLSWSYRLLKDREQQAFCSLALFRGSFDLAAALAVAGDGQRVDTMSAVLDLVDKSLLATVPSGDTVDYRMADTTRAFGLDRLEALGADAYRASRRRHARFMFELLATVNAWPDHGRWVEDVRWALQWALSADGDRLLAVELTLRTVALVERTFLFSDFLGLLARAVVAARLLDPPRPDLVLRLETLPRIDSAQAFRDEPRQVEFLIEALESARASGETTAQMTALLPLFGHRFQFGDYPQALAWSNQIQALAERDADAFVELTARRTRAQALHFLGDHAVARLLAQTICSQPALDIPAAYGPSAVSAAVSMRIVLARILWLEGRAEQALRVVHECLALAEQGSHAARCQALALAAMPIGLWCGHLPSCRAWLEQLVELVERHHSIFWRPWCCFYASQLGLADEAARGIALEALQLPDMGMYRDHVATFDAATLTQDGSARVQVGRVGWCAPELLRLQAESAFARGEAEEAASDLARSIELARAQGALAWELRSAITALRLSPLTGTAARSRQRLASVYGRFSEGFETRDLQIARSLLSAGA</sequence>
<dbReference type="PANTHER" id="PTHR47691:SF3">
    <property type="entry name" value="HTH-TYPE TRANSCRIPTIONAL REGULATOR RV0890C-RELATED"/>
    <property type="match status" value="1"/>
</dbReference>
<comment type="caution">
    <text evidence="3">The sequence shown here is derived from an EMBL/GenBank/DDBJ whole genome shotgun (WGS) entry which is preliminary data.</text>
</comment>
<dbReference type="InterPro" id="IPR027417">
    <property type="entry name" value="P-loop_NTPase"/>
</dbReference>